<dbReference type="EMBL" id="QSTP01000005">
    <property type="protein sequence ID" value="RGM72172.1"/>
    <property type="molecule type" value="Genomic_DNA"/>
</dbReference>
<comment type="caution">
    <text evidence="1">The sequence shown here is derived from an EMBL/GenBank/DDBJ whole genome shotgun (WGS) entry which is preliminary data.</text>
</comment>
<proteinExistence type="predicted"/>
<dbReference type="Proteomes" id="UP000260758">
    <property type="component" value="Unassembled WGS sequence"/>
</dbReference>
<sequence length="65" mass="7778">MMITFNYKNIPHQINISDEECILFEKRFFPLNKFSILAFIPDDETEIENADIDKYLLNAIEECIY</sequence>
<evidence type="ECO:0000313" key="1">
    <source>
        <dbReference type="EMBL" id="RGM72172.1"/>
    </source>
</evidence>
<name>A0A3E4YBV0_9FIRM</name>
<dbReference type="AlphaFoldDB" id="A0A3E4YBV0"/>
<protein>
    <submittedName>
        <fullName evidence="1">Uncharacterized protein</fullName>
    </submittedName>
</protein>
<gene>
    <name evidence="1" type="ORF">DXB99_06440</name>
</gene>
<reference evidence="1 2" key="1">
    <citation type="submission" date="2018-08" db="EMBL/GenBank/DDBJ databases">
        <title>A genome reference for cultivated species of the human gut microbiota.</title>
        <authorList>
            <person name="Zou Y."/>
            <person name="Xue W."/>
            <person name="Luo G."/>
        </authorList>
    </citation>
    <scope>NUCLEOTIDE SEQUENCE [LARGE SCALE GENOMIC DNA]</scope>
    <source>
        <strain evidence="1 2">OM07-13</strain>
    </source>
</reference>
<organism evidence="1 2">
    <name type="scientific">Agathobacter rectalis</name>
    <dbReference type="NCBI Taxonomy" id="39491"/>
    <lineage>
        <taxon>Bacteria</taxon>
        <taxon>Bacillati</taxon>
        <taxon>Bacillota</taxon>
        <taxon>Clostridia</taxon>
        <taxon>Lachnospirales</taxon>
        <taxon>Lachnospiraceae</taxon>
        <taxon>Agathobacter</taxon>
    </lineage>
</organism>
<accession>A0A3E4YBV0</accession>
<dbReference type="RefSeq" id="WP_117718681.1">
    <property type="nucleotide sequence ID" value="NZ_QSTP01000005.1"/>
</dbReference>
<evidence type="ECO:0000313" key="2">
    <source>
        <dbReference type="Proteomes" id="UP000260758"/>
    </source>
</evidence>